<keyword evidence="4" id="KW-1185">Reference proteome</keyword>
<comment type="caution">
    <text evidence="3">The sequence shown here is derived from an EMBL/GenBank/DDBJ whole genome shotgun (WGS) entry which is preliminary data.</text>
</comment>
<feature type="compositionally biased region" description="Low complexity" evidence="1">
    <location>
        <begin position="150"/>
        <end position="167"/>
    </location>
</feature>
<evidence type="ECO:0000313" key="4">
    <source>
        <dbReference type="Proteomes" id="UP001500443"/>
    </source>
</evidence>
<dbReference type="PROSITE" id="PS51257">
    <property type="entry name" value="PROKAR_LIPOPROTEIN"/>
    <property type="match status" value="1"/>
</dbReference>
<proteinExistence type="predicted"/>
<evidence type="ECO:0000256" key="1">
    <source>
        <dbReference type="SAM" id="MobiDB-lite"/>
    </source>
</evidence>
<evidence type="ECO:0008006" key="5">
    <source>
        <dbReference type="Google" id="ProtNLM"/>
    </source>
</evidence>
<dbReference type="RefSeq" id="WP_344296298.1">
    <property type="nucleotide sequence ID" value="NZ_BAAAPF010000612.1"/>
</dbReference>
<feature type="signal peptide" evidence="2">
    <location>
        <begin position="1"/>
        <end position="28"/>
    </location>
</feature>
<sequence>MRPARACLAAVLLLLTGGAAVSCTDAHAQGDVTVTPYRVQRGDPVQVSTGVCRGDHASATSEAFEAPVNMRPENFGGLTGRGKIKWTARPGTYPVWVDCDGDRRVARGQVVVEEPHKRPEHWKNNWHHQPWSPVTAGGGGTAKQPGRTEQAGQAGQAQNATSARAAGADGGPGALPLTLVGGGAAVLALTLVRRRTGGDAGGTGAEAADGG</sequence>
<gene>
    <name evidence="3" type="ORF">GCM10009802_67710</name>
</gene>
<reference evidence="4" key="1">
    <citation type="journal article" date="2019" name="Int. J. Syst. Evol. Microbiol.">
        <title>The Global Catalogue of Microorganisms (GCM) 10K type strain sequencing project: providing services to taxonomists for standard genome sequencing and annotation.</title>
        <authorList>
            <consortium name="The Broad Institute Genomics Platform"/>
            <consortium name="The Broad Institute Genome Sequencing Center for Infectious Disease"/>
            <person name="Wu L."/>
            <person name="Ma J."/>
        </authorList>
    </citation>
    <scope>NUCLEOTIDE SEQUENCE [LARGE SCALE GENOMIC DNA]</scope>
    <source>
        <strain evidence="4">JCM 15481</strain>
    </source>
</reference>
<feature type="region of interest" description="Disordered" evidence="1">
    <location>
        <begin position="117"/>
        <end position="175"/>
    </location>
</feature>
<organism evidence="3 4">
    <name type="scientific">Streptomyces synnematoformans</name>
    <dbReference type="NCBI Taxonomy" id="415721"/>
    <lineage>
        <taxon>Bacteria</taxon>
        <taxon>Bacillati</taxon>
        <taxon>Actinomycetota</taxon>
        <taxon>Actinomycetes</taxon>
        <taxon>Kitasatosporales</taxon>
        <taxon>Streptomycetaceae</taxon>
        <taxon>Streptomyces</taxon>
    </lineage>
</organism>
<evidence type="ECO:0000313" key="3">
    <source>
        <dbReference type="EMBL" id="GAA1517101.1"/>
    </source>
</evidence>
<dbReference type="EMBL" id="BAAAPF010000612">
    <property type="protein sequence ID" value="GAA1517101.1"/>
    <property type="molecule type" value="Genomic_DNA"/>
</dbReference>
<name>A0ABP4L655_9ACTN</name>
<dbReference type="Proteomes" id="UP001500443">
    <property type="component" value="Unassembled WGS sequence"/>
</dbReference>
<accession>A0ABP4L655</accession>
<keyword evidence="2" id="KW-0732">Signal</keyword>
<evidence type="ECO:0000256" key="2">
    <source>
        <dbReference type="SAM" id="SignalP"/>
    </source>
</evidence>
<feature type="chain" id="PRO_5047436003" description="Lipoprotein" evidence="2">
    <location>
        <begin position="29"/>
        <end position="211"/>
    </location>
</feature>
<protein>
    <recommendedName>
        <fullName evidence="5">Lipoprotein</fullName>
    </recommendedName>
</protein>